<organism evidence="1 2">
    <name type="scientific">Ruminococcus gauvreauii</name>
    <dbReference type="NCBI Taxonomy" id="438033"/>
    <lineage>
        <taxon>Bacteria</taxon>
        <taxon>Bacillati</taxon>
        <taxon>Bacillota</taxon>
        <taxon>Clostridia</taxon>
        <taxon>Eubacteriales</taxon>
        <taxon>Oscillospiraceae</taxon>
        <taxon>Ruminococcus</taxon>
    </lineage>
</organism>
<name>A0ABY5VL26_9FIRM</name>
<dbReference type="EMBL" id="CP102290">
    <property type="protein sequence ID" value="UWP60916.1"/>
    <property type="molecule type" value="Genomic_DNA"/>
</dbReference>
<dbReference type="InterPro" id="IPR023833">
    <property type="entry name" value="Signal_pept_SipW-depend-type"/>
</dbReference>
<reference evidence="1" key="1">
    <citation type="journal article" date="2022" name="Cell">
        <title>Design, construction, and in vivo augmentation of a complex gut microbiome.</title>
        <authorList>
            <person name="Cheng A.G."/>
            <person name="Ho P.Y."/>
            <person name="Aranda-Diaz A."/>
            <person name="Jain S."/>
            <person name="Yu F.B."/>
            <person name="Meng X."/>
            <person name="Wang M."/>
            <person name="Iakiviak M."/>
            <person name="Nagashima K."/>
            <person name="Zhao A."/>
            <person name="Murugkar P."/>
            <person name="Patil A."/>
            <person name="Atabakhsh K."/>
            <person name="Weakley A."/>
            <person name="Yan J."/>
            <person name="Brumbaugh A.R."/>
            <person name="Higginbottom S."/>
            <person name="Dimas A."/>
            <person name="Shiver A.L."/>
            <person name="Deutschbauer A."/>
            <person name="Neff N."/>
            <person name="Sonnenburg J.L."/>
            <person name="Huang K.C."/>
            <person name="Fischbach M.A."/>
        </authorList>
    </citation>
    <scope>NUCLEOTIDE SEQUENCE</scope>
    <source>
        <strain evidence="1">DSM 19829</strain>
    </source>
</reference>
<evidence type="ECO:0000313" key="2">
    <source>
        <dbReference type="Proteomes" id="UP001060164"/>
    </source>
</evidence>
<gene>
    <name evidence="1" type="ORF">NQ502_07775</name>
</gene>
<keyword evidence="2" id="KW-1185">Reference proteome</keyword>
<protein>
    <submittedName>
        <fullName evidence="1">SipW-dependent-type signal peptide-containing protein</fullName>
    </submittedName>
</protein>
<sequence>MVDKNRKAKVITALAVVAALGIGGTLAYLHQVTETATNVFASDKSINLELREPDWDGYEFGEEGFQYGAGVDEADKDNMDLGFNLAQRYTPGTDIPKDPQVKNTSKDEPIYTALKVQYFKVDGSTETQVTYDEFKTAYLKETGIVFDKTAWIKIDDGTGMDQIYMYGSGEGAAELAVNGITTPALFGEVPLSLDLEADEDGLLPKFNIKVTAYAIQSTNVDAADADDMLLNFING</sequence>
<dbReference type="RefSeq" id="WP_028527614.1">
    <property type="nucleotide sequence ID" value="NZ_CABLBR010000003.1"/>
</dbReference>
<accession>A0ABY5VL26</accession>
<dbReference type="NCBIfam" id="TIGR04088">
    <property type="entry name" value="cognate_SipW"/>
    <property type="match status" value="1"/>
</dbReference>
<dbReference type="Proteomes" id="UP001060164">
    <property type="component" value="Chromosome"/>
</dbReference>
<evidence type="ECO:0000313" key="1">
    <source>
        <dbReference type="EMBL" id="UWP60916.1"/>
    </source>
</evidence>
<proteinExistence type="predicted"/>